<name>D3AUA9_9FIRM</name>
<gene>
    <name evidence="2" type="ORF">CLOSTHATH_07223</name>
</gene>
<organism evidence="2 3">
    <name type="scientific">Hungatella hathewayi DSM 13479</name>
    <dbReference type="NCBI Taxonomy" id="566550"/>
    <lineage>
        <taxon>Bacteria</taxon>
        <taxon>Bacillati</taxon>
        <taxon>Bacillota</taxon>
        <taxon>Clostridia</taxon>
        <taxon>Lachnospirales</taxon>
        <taxon>Lachnospiraceae</taxon>
        <taxon>Hungatella</taxon>
    </lineage>
</organism>
<dbReference type="Proteomes" id="UP000004968">
    <property type="component" value="Unassembled WGS sequence"/>
</dbReference>
<protein>
    <submittedName>
        <fullName evidence="2">Uncharacterized protein</fullName>
    </submittedName>
</protein>
<feature type="region of interest" description="Disordered" evidence="1">
    <location>
        <begin position="1"/>
        <end position="20"/>
    </location>
</feature>
<feature type="compositionally biased region" description="Acidic residues" evidence="1">
    <location>
        <begin position="66"/>
        <end position="80"/>
    </location>
</feature>
<feature type="compositionally biased region" description="Basic residues" evidence="1">
    <location>
        <begin position="94"/>
        <end position="116"/>
    </location>
</feature>
<feature type="non-terminal residue" evidence="2">
    <location>
        <position position="116"/>
    </location>
</feature>
<comment type="caution">
    <text evidence="2">The sequence shown here is derived from an EMBL/GenBank/DDBJ whole genome shotgun (WGS) entry which is preliminary data.</text>
</comment>
<feature type="compositionally biased region" description="Basic and acidic residues" evidence="1">
    <location>
        <begin position="44"/>
        <end position="64"/>
    </location>
</feature>
<dbReference type="HOGENOM" id="CLU_2102046_0_0_9"/>
<sequence length="116" mass="13438">MGENGARYQSGGKRRMKDEFNHVEIDGKEADAIQVKMDDVVADAEKFAAEERSADPDRNRKGGAESELEMEEQMSDEEFNEELKELMEEDNSGKKKKKKKKKGERGRRKKWSVRKK</sequence>
<proteinExistence type="predicted"/>
<evidence type="ECO:0000313" key="3">
    <source>
        <dbReference type="Proteomes" id="UP000004968"/>
    </source>
</evidence>
<evidence type="ECO:0000256" key="1">
    <source>
        <dbReference type="SAM" id="MobiDB-lite"/>
    </source>
</evidence>
<dbReference type="AlphaFoldDB" id="D3AUA9"/>
<dbReference type="EMBL" id="ACIO01001026">
    <property type="protein sequence ID" value="EFC94598.1"/>
    <property type="molecule type" value="Genomic_DNA"/>
</dbReference>
<reference evidence="2 3" key="1">
    <citation type="submission" date="2010-01" db="EMBL/GenBank/DDBJ databases">
        <authorList>
            <person name="Weinstock G."/>
            <person name="Sodergren E."/>
            <person name="Clifton S."/>
            <person name="Fulton L."/>
            <person name="Fulton B."/>
            <person name="Courtney L."/>
            <person name="Fronick C."/>
            <person name="Harrison M."/>
            <person name="Strong C."/>
            <person name="Farmer C."/>
            <person name="Delahaunty K."/>
            <person name="Markovic C."/>
            <person name="Hall O."/>
            <person name="Minx P."/>
            <person name="Tomlinson C."/>
            <person name="Mitreva M."/>
            <person name="Nelson J."/>
            <person name="Hou S."/>
            <person name="Wollam A."/>
            <person name="Pepin K.H."/>
            <person name="Johnson M."/>
            <person name="Bhonagiri V."/>
            <person name="Nash W.E."/>
            <person name="Warren W."/>
            <person name="Chinwalla A."/>
            <person name="Mardis E.R."/>
            <person name="Wilson R.K."/>
        </authorList>
    </citation>
    <scope>NUCLEOTIDE SEQUENCE [LARGE SCALE GENOMIC DNA]</scope>
    <source>
        <strain evidence="2 3">DSM 13479</strain>
    </source>
</reference>
<evidence type="ECO:0000313" key="2">
    <source>
        <dbReference type="EMBL" id="EFC94598.1"/>
    </source>
</evidence>
<accession>D3AUA9</accession>
<feature type="region of interest" description="Disordered" evidence="1">
    <location>
        <begin position="44"/>
        <end position="116"/>
    </location>
</feature>